<organism evidence="6 7">
    <name type="scientific">Halosolutus amylolyticus</name>
    <dbReference type="NCBI Taxonomy" id="2932267"/>
    <lineage>
        <taxon>Archaea</taxon>
        <taxon>Methanobacteriati</taxon>
        <taxon>Methanobacteriota</taxon>
        <taxon>Stenosarchaea group</taxon>
        <taxon>Halobacteria</taxon>
        <taxon>Halobacteriales</taxon>
        <taxon>Natrialbaceae</taxon>
        <taxon>Halosolutus</taxon>
    </lineage>
</organism>
<comment type="caution">
    <text evidence="6">The sequence shown here is derived from an EMBL/GenBank/DDBJ whole genome shotgun (WGS) entry which is preliminary data.</text>
</comment>
<evidence type="ECO:0000313" key="7">
    <source>
        <dbReference type="Proteomes" id="UP001595898"/>
    </source>
</evidence>
<dbReference type="Pfam" id="PF17676">
    <property type="entry name" value="Peptidase_S66C"/>
    <property type="match status" value="1"/>
</dbReference>
<dbReference type="Gene3D" id="3.50.30.60">
    <property type="entry name" value="LD-carboxypeptidase A C-terminal domain-like"/>
    <property type="match status" value="1"/>
</dbReference>
<evidence type="ECO:0000313" key="6">
    <source>
        <dbReference type="EMBL" id="MFC4544685.1"/>
    </source>
</evidence>
<evidence type="ECO:0000259" key="5">
    <source>
        <dbReference type="Pfam" id="PF17676"/>
    </source>
</evidence>
<dbReference type="EMBL" id="JBHSFA010000012">
    <property type="protein sequence ID" value="MFC4544685.1"/>
    <property type="molecule type" value="Genomic_DNA"/>
</dbReference>
<dbReference type="AlphaFoldDB" id="A0ABD5PWI3"/>
<dbReference type="Pfam" id="PF02016">
    <property type="entry name" value="Peptidase_S66"/>
    <property type="match status" value="1"/>
</dbReference>
<dbReference type="PANTHER" id="PTHR30237:SF4">
    <property type="entry name" value="LD-CARBOXYPEPTIDASE C-TERMINAL DOMAIN-CONTAINING PROTEIN"/>
    <property type="match status" value="1"/>
</dbReference>
<gene>
    <name evidence="6" type="ORF">ACFO5R_22385</name>
</gene>
<keyword evidence="2 6" id="KW-0378">Hydrolase</keyword>
<dbReference type="InterPro" id="IPR040449">
    <property type="entry name" value="Peptidase_S66_N"/>
</dbReference>
<dbReference type="GO" id="GO:0016787">
    <property type="term" value="F:hydrolase activity"/>
    <property type="evidence" value="ECO:0007669"/>
    <property type="project" value="UniProtKB-KW"/>
</dbReference>
<reference evidence="6 7" key="1">
    <citation type="journal article" date="2019" name="Int. J. Syst. Evol. Microbiol.">
        <title>The Global Catalogue of Microorganisms (GCM) 10K type strain sequencing project: providing services to taxonomists for standard genome sequencing and annotation.</title>
        <authorList>
            <consortium name="The Broad Institute Genomics Platform"/>
            <consortium name="The Broad Institute Genome Sequencing Center for Infectious Disease"/>
            <person name="Wu L."/>
            <person name="Ma J."/>
        </authorList>
    </citation>
    <scope>NUCLEOTIDE SEQUENCE [LARGE SCALE GENOMIC DNA]</scope>
    <source>
        <strain evidence="6 7">WLHS5</strain>
    </source>
</reference>
<protein>
    <submittedName>
        <fullName evidence="6">S66 peptidase family protein</fullName>
        <ecNumber evidence="6">3.4.-.-</ecNumber>
    </submittedName>
</protein>
<dbReference type="CDD" id="cd07062">
    <property type="entry name" value="Peptidase_S66_mccF_like"/>
    <property type="match status" value="1"/>
</dbReference>
<dbReference type="PIRSF" id="PIRSF028757">
    <property type="entry name" value="LD-carboxypeptidase"/>
    <property type="match status" value="1"/>
</dbReference>
<dbReference type="InterPro" id="IPR027461">
    <property type="entry name" value="Carboxypeptidase_A_C_sf"/>
</dbReference>
<dbReference type="RefSeq" id="WP_250142193.1">
    <property type="nucleotide sequence ID" value="NZ_JALIQP010000006.1"/>
</dbReference>
<evidence type="ECO:0000256" key="3">
    <source>
        <dbReference type="SAM" id="MobiDB-lite"/>
    </source>
</evidence>
<evidence type="ECO:0000256" key="1">
    <source>
        <dbReference type="ARBA" id="ARBA00010233"/>
    </source>
</evidence>
<dbReference type="PANTHER" id="PTHR30237">
    <property type="entry name" value="MURAMOYLTETRAPEPTIDE CARBOXYPEPTIDASE"/>
    <property type="match status" value="1"/>
</dbReference>
<dbReference type="Proteomes" id="UP001595898">
    <property type="component" value="Unassembled WGS sequence"/>
</dbReference>
<evidence type="ECO:0000256" key="2">
    <source>
        <dbReference type="ARBA" id="ARBA00022801"/>
    </source>
</evidence>
<accession>A0ABD5PWI3</accession>
<dbReference type="EC" id="3.4.-.-" evidence="6"/>
<sequence>MSGHGEREFVTPPALERGDRIAVVAPSRNPSTEFPRVYEQGLDRLRNVFDLEPVEYPTTERDDDYLYDHPEERARDVMDAFEDPEISGVIAVIGGNDQVRVLDHLDPDVLRANPTRFYGYSDNTHLASYLWNLGIVSYYGPSVMAELSMEGGLFEHTVEYTERAFFEDSFGELRPADEFTDESGDWADLDSLDEPRETEPNPGWKWAGGETPVEGRVWGGCLEVLDQQFIADQYLPTESALDGTILAIETSEELPDPAWVAGVFRALGERGLLERFDGVLVGRPAAQSHLESRPADRREQYRADQRAVIEDVVAEYNPDAPVVSNLDFGHTWPTTPIPIGGRVRIDPGVETVRFE</sequence>
<comment type="similarity">
    <text evidence="1">Belongs to the peptidase S66 family.</text>
</comment>
<dbReference type="SUPFAM" id="SSF141986">
    <property type="entry name" value="LD-carboxypeptidase A C-terminal domain-like"/>
    <property type="match status" value="1"/>
</dbReference>
<dbReference type="InterPro" id="IPR027478">
    <property type="entry name" value="LdcA_N"/>
</dbReference>
<dbReference type="InterPro" id="IPR040921">
    <property type="entry name" value="Peptidase_S66C"/>
</dbReference>
<dbReference type="InterPro" id="IPR029062">
    <property type="entry name" value="Class_I_gatase-like"/>
</dbReference>
<feature type="region of interest" description="Disordered" evidence="3">
    <location>
        <begin position="177"/>
        <end position="209"/>
    </location>
</feature>
<dbReference type="Gene3D" id="3.40.50.10740">
    <property type="entry name" value="Class I glutamine amidotransferase-like"/>
    <property type="match status" value="1"/>
</dbReference>
<evidence type="ECO:0000259" key="4">
    <source>
        <dbReference type="Pfam" id="PF02016"/>
    </source>
</evidence>
<feature type="domain" description="LD-carboxypeptidase C-terminal" evidence="5">
    <location>
        <begin position="214"/>
        <end position="345"/>
    </location>
</feature>
<dbReference type="InterPro" id="IPR003507">
    <property type="entry name" value="S66_fam"/>
</dbReference>
<proteinExistence type="inferred from homology"/>
<feature type="compositionally biased region" description="Acidic residues" evidence="3">
    <location>
        <begin position="178"/>
        <end position="192"/>
    </location>
</feature>
<feature type="domain" description="LD-carboxypeptidase N-terminal" evidence="4">
    <location>
        <begin position="21"/>
        <end position="140"/>
    </location>
</feature>
<keyword evidence="7" id="KW-1185">Reference proteome</keyword>
<dbReference type="SUPFAM" id="SSF52317">
    <property type="entry name" value="Class I glutamine amidotransferase-like"/>
    <property type="match status" value="1"/>
</dbReference>
<name>A0ABD5PWI3_9EURY</name>